<name>A0AAD1UN30_EUPCR</name>
<dbReference type="EMBL" id="CAMPGE010009152">
    <property type="protein sequence ID" value="CAI2368025.1"/>
    <property type="molecule type" value="Genomic_DNA"/>
</dbReference>
<protein>
    <submittedName>
        <fullName evidence="1">Uncharacterized protein</fullName>
    </submittedName>
</protein>
<comment type="caution">
    <text evidence="1">The sequence shown here is derived from an EMBL/GenBank/DDBJ whole genome shotgun (WGS) entry which is preliminary data.</text>
</comment>
<evidence type="ECO:0000313" key="2">
    <source>
        <dbReference type="Proteomes" id="UP001295684"/>
    </source>
</evidence>
<dbReference type="Proteomes" id="UP001295684">
    <property type="component" value="Unassembled WGS sequence"/>
</dbReference>
<proteinExistence type="predicted"/>
<gene>
    <name evidence="1" type="ORF">ECRASSUSDP1_LOCUS9314</name>
</gene>
<accession>A0AAD1UN30</accession>
<organism evidence="1 2">
    <name type="scientific">Euplotes crassus</name>
    <dbReference type="NCBI Taxonomy" id="5936"/>
    <lineage>
        <taxon>Eukaryota</taxon>
        <taxon>Sar</taxon>
        <taxon>Alveolata</taxon>
        <taxon>Ciliophora</taxon>
        <taxon>Intramacronucleata</taxon>
        <taxon>Spirotrichea</taxon>
        <taxon>Hypotrichia</taxon>
        <taxon>Euplotida</taxon>
        <taxon>Euplotidae</taxon>
        <taxon>Moneuplotes</taxon>
    </lineage>
</organism>
<reference evidence="1" key="1">
    <citation type="submission" date="2023-07" db="EMBL/GenBank/DDBJ databases">
        <authorList>
            <consortium name="AG Swart"/>
            <person name="Singh M."/>
            <person name="Singh A."/>
            <person name="Seah K."/>
            <person name="Emmerich C."/>
        </authorList>
    </citation>
    <scope>NUCLEOTIDE SEQUENCE</scope>
    <source>
        <strain evidence="1">DP1</strain>
    </source>
</reference>
<sequence>MRLTAFFTAASSGPRIIQCSSLVLSEIEPEDLNIILHPVSSSSFFWCVPFGPRRSPIVDSVSWEVNCSITLIMLLHLWVINLLFRVAFKPCGGFIRGYFSLFSFSELEPLVAKRIRQNCRLKLGSPLPENLGFEVCLGFLLEFLRGLGSVLGQHLMFLLEFGF</sequence>
<evidence type="ECO:0000313" key="1">
    <source>
        <dbReference type="EMBL" id="CAI2368025.1"/>
    </source>
</evidence>
<keyword evidence="2" id="KW-1185">Reference proteome</keyword>
<dbReference type="AlphaFoldDB" id="A0AAD1UN30"/>